<dbReference type="Gene3D" id="2.180.10.10">
    <property type="entry name" value="RHS repeat-associated core"/>
    <property type="match status" value="1"/>
</dbReference>
<dbReference type="PANTHER" id="PTHR32305:SF15">
    <property type="entry name" value="PROTEIN RHSA-RELATED"/>
    <property type="match status" value="1"/>
</dbReference>
<dbReference type="PANTHER" id="PTHR32305">
    <property type="match status" value="1"/>
</dbReference>
<organism evidence="1">
    <name type="scientific">Candidatus Moduliflexus flocculans</name>
    <dbReference type="NCBI Taxonomy" id="1499966"/>
    <lineage>
        <taxon>Bacteria</taxon>
        <taxon>Candidatus Moduliflexota</taxon>
        <taxon>Candidatus Moduliflexia</taxon>
        <taxon>Candidatus Moduliflexales</taxon>
        <taxon>Candidatus Moduliflexaceae</taxon>
    </lineage>
</organism>
<accession>A0A0S6VS21</accession>
<reference evidence="1" key="1">
    <citation type="journal article" date="2015" name="PeerJ">
        <title>First genomic representation of candidate bacterial phylum KSB3 points to enhanced environmental sensing as a trigger of wastewater bulking.</title>
        <authorList>
            <person name="Sekiguchi Y."/>
            <person name="Ohashi A."/>
            <person name="Parks D.H."/>
            <person name="Yamauchi T."/>
            <person name="Tyson G.W."/>
            <person name="Hugenholtz P."/>
        </authorList>
    </citation>
    <scope>NUCLEOTIDE SEQUENCE [LARGE SCALE GENOMIC DNA]</scope>
</reference>
<sequence length="105" mass="11931">MISILIESPFGTLLAKTGTFDQPFQFSTKRADARIGMVQYEFRNYLPAIGRWMTRDPLGEAGGLNLYAFVGNNPVDYDIYHEHYKKERSERSGASGLFCSQIQTK</sequence>
<name>A0A0S6VS21_9BACT</name>
<evidence type="ECO:0000313" key="1">
    <source>
        <dbReference type="EMBL" id="GAK50186.1"/>
    </source>
</evidence>
<dbReference type="InterPro" id="IPR022385">
    <property type="entry name" value="Rhs_assc_core"/>
</dbReference>
<evidence type="ECO:0000313" key="2">
    <source>
        <dbReference type="Proteomes" id="UP000030700"/>
    </source>
</evidence>
<dbReference type="Proteomes" id="UP000030700">
    <property type="component" value="Unassembled WGS sequence"/>
</dbReference>
<gene>
    <name evidence="1" type="ORF">U14_01413</name>
</gene>
<dbReference type="STRING" id="1499966.U14_01413"/>
<protein>
    <submittedName>
        <fullName evidence="1">YD repeat protein</fullName>
    </submittedName>
</protein>
<dbReference type="HOGENOM" id="CLU_2231234_0_0_0"/>
<dbReference type="InterPro" id="IPR050708">
    <property type="entry name" value="T6SS_VgrG/RHS"/>
</dbReference>
<dbReference type="NCBIfam" id="TIGR03696">
    <property type="entry name" value="Rhs_assc_core"/>
    <property type="match status" value="1"/>
</dbReference>
<proteinExistence type="predicted"/>
<dbReference type="AlphaFoldDB" id="A0A0S6VS21"/>
<keyword evidence="2" id="KW-1185">Reference proteome</keyword>
<dbReference type="EMBL" id="DF820456">
    <property type="protein sequence ID" value="GAK50186.1"/>
    <property type="molecule type" value="Genomic_DNA"/>
</dbReference>